<evidence type="ECO:0000313" key="2">
    <source>
        <dbReference type="Proteomes" id="UP000652761"/>
    </source>
</evidence>
<proteinExistence type="predicted"/>
<comment type="caution">
    <text evidence="1">The sequence shown here is derived from an EMBL/GenBank/DDBJ whole genome shotgun (WGS) entry which is preliminary data.</text>
</comment>
<organism evidence="1 2">
    <name type="scientific">Colocasia esculenta</name>
    <name type="common">Wild taro</name>
    <name type="synonym">Arum esculentum</name>
    <dbReference type="NCBI Taxonomy" id="4460"/>
    <lineage>
        <taxon>Eukaryota</taxon>
        <taxon>Viridiplantae</taxon>
        <taxon>Streptophyta</taxon>
        <taxon>Embryophyta</taxon>
        <taxon>Tracheophyta</taxon>
        <taxon>Spermatophyta</taxon>
        <taxon>Magnoliopsida</taxon>
        <taxon>Liliopsida</taxon>
        <taxon>Araceae</taxon>
        <taxon>Aroideae</taxon>
        <taxon>Colocasieae</taxon>
        <taxon>Colocasia</taxon>
    </lineage>
</organism>
<reference evidence="1" key="1">
    <citation type="submission" date="2017-07" db="EMBL/GenBank/DDBJ databases">
        <title>Taro Niue Genome Assembly and Annotation.</title>
        <authorList>
            <person name="Atibalentja N."/>
            <person name="Keating K."/>
            <person name="Fields C.J."/>
        </authorList>
    </citation>
    <scope>NUCLEOTIDE SEQUENCE</scope>
    <source>
        <strain evidence="1">Niue_2</strain>
        <tissue evidence="1">Leaf</tissue>
    </source>
</reference>
<dbReference type="EMBL" id="NMUH01001256">
    <property type="protein sequence ID" value="MQL90576.1"/>
    <property type="molecule type" value="Genomic_DNA"/>
</dbReference>
<gene>
    <name evidence="1" type="ORF">Taro_023173</name>
</gene>
<dbReference type="AlphaFoldDB" id="A0A843V5P1"/>
<sequence length="66" mass="7430">MACTIFVEVIAVSACKVATWVSMIFSSNRNLPRPVLLPPWASRRPWLDLLQVPLPGPPCGEREKKR</sequence>
<dbReference type="Proteomes" id="UP000652761">
    <property type="component" value="Unassembled WGS sequence"/>
</dbReference>
<name>A0A843V5P1_COLES</name>
<keyword evidence="2" id="KW-1185">Reference proteome</keyword>
<evidence type="ECO:0000313" key="1">
    <source>
        <dbReference type="EMBL" id="MQL90576.1"/>
    </source>
</evidence>
<protein>
    <submittedName>
        <fullName evidence="1">Uncharacterized protein</fullName>
    </submittedName>
</protein>
<accession>A0A843V5P1</accession>